<dbReference type="AlphaFoldDB" id="A0A1J7IAU5"/>
<dbReference type="Proteomes" id="UP000182658">
    <property type="component" value="Unassembled WGS sequence"/>
</dbReference>
<dbReference type="InParanoid" id="A0A1J7IAU5"/>
<protein>
    <submittedName>
        <fullName evidence="1">Uncharacterized protein</fullName>
    </submittedName>
</protein>
<organism evidence="1 2">
    <name type="scientific">Coniochaeta ligniaria NRRL 30616</name>
    <dbReference type="NCBI Taxonomy" id="1408157"/>
    <lineage>
        <taxon>Eukaryota</taxon>
        <taxon>Fungi</taxon>
        <taxon>Dikarya</taxon>
        <taxon>Ascomycota</taxon>
        <taxon>Pezizomycotina</taxon>
        <taxon>Sordariomycetes</taxon>
        <taxon>Sordariomycetidae</taxon>
        <taxon>Coniochaetales</taxon>
        <taxon>Coniochaetaceae</taxon>
        <taxon>Coniochaeta</taxon>
    </lineage>
</organism>
<keyword evidence="2" id="KW-1185">Reference proteome</keyword>
<dbReference type="EMBL" id="KV875103">
    <property type="protein sequence ID" value="OIW24435.1"/>
    <property type="molecule type" value="Genomic_DNA"/>
</dbReference>
<name>A0A1J7IAU5_9PEZI</name>
<gene>
    <name evidence="1" type="ORF">CONLIGDRAFT_97203</name>
</gene>
<reference evidence="1 2" key="1">
    <citation type="submission" date="2016-10" db="EMBL/GenBank/DDBJ databases">
        <title>Draft genome sequence of Coniochaeta ligniaria NRRL30616, a lignocellulolytic fungus for bioabatement of inhibitors in plant biomass hydrolysates.</title>
        <authorList>
            <consortium name="DOE Joint Genome Institute"/>
            <person name="Jimenez D.J."/>
            <person name="Hector R.E."/>
            <person name="Riley R."/>
            <person name="Sun H."/>
            <person name="Grigoriev I.V."/>
            <person name="Van Elsas J.D."/>
            <person name="Nichols N.N."/>
        </authorList>
    </citation>
    <scope>NUCLEOTIDE SEQUENCE [LARGE SCALE GENOMIC DNA]</scope>
    <source>
        <strain evidence="1 2">NRRL 30616</strain>
    </source>
</reference>
<sequence>MKQVANEGQSLAEAHAENVDILRFCFRDARSSDRNDQDERSKSRRFNFLTWQEWVGRDPPKIVRAAQLKIHFRFEASQKSEAIPAHALQFMVGQKSRPHAVVSVDLDSVPYFSDGFVLLSRCKCFCSDSEYKDSSRCRLDLCWAIVRRCCAACAPNREPAIWTLGRQIFDRRFDALSDTLADSVWIWHFPNRGTPPTYRSICYSSCQPF</sequence>
<accession>A0A1J7IAU5</accession>
<evidence type="ECO:0000313" key="1">
    <source>
        <dbReference type="EMBL" id="OIW24435.1"/>
    </source>
</evidence>
<proteinExistence type="predicted"/>
<evidence type="ECO:0000313" key="2">
    <source>
        <dbReference type="Proteomes" id="UP000182658"/>
    </source>
</evidence>